<dbReference type="OrthoDB" id="1899157at2"/>
<gene>
    <name evidence="1" type="ORF">Gferi_10150</name>
</gene>
<protein>
    <recommendedName>
        <fullName evidence="3">YD repeat-containing protein</fullName>
    </recommendedName>
</protein>
<dbReference type="AlphaFoldDB" id="A0A1D8GG81"/>
<dbReference type="KEGG" id="gfe:Gferi_10150"/>
<organism evidence="1 2">
    <name type="scientific">Geosporobacter ferrireducens</name>
    <dbReference type="NCBI Taxonomy" id="1424294"/>
    <lineage>
        <taxon>Bacteria</taxon>
        <taxon>Bacillati</taxon>
        <taxon>Bacillota</taxon>
        <taxon>Clostridia</taxon>
        <taxon>Peptostreptococcales</taxon>
        <taxon>Thermotaleaceae</taxon>
        <taxon>Geosporobacter</taxon>
    </lineage>
</organism>
<accession>A0A1D8GG81</accession>
<evidence type="ECO:0008006" key="3">
    <source>
        <dbReference type="Google" id="ProtNLM"/>
    </source>
</evidence>
<reference evidence="1 2" key="1">
    <citation type="submission" date="2016-09" db="EMBL/GenBank/DDBJ databases">
        <title>Genomic analysis reveals versatility of anaerobic energy metabolism of Geosporobacter ferrireducens IRF9 of phylum Firmicutes.</title>
        <authorList>
            <person name="Kim S.-J."/>
        </authorList>
    </citation>
    <scope>NUCLEOTIDE SEQUENCE [LARGE SCALE GENOMIC DNA]</scope>
    <source>
        <strain evidence="1 2">IRF9</strain>
    </source>
</reference>
<dbReference type="Proteomes" id="UP000095743">
    <property type="component" value="Chromosome"/>
</dbReference>
<evidence type="ECO:0000313" key="1">
    <source>
        <dbReference type="EMBL" id="AOT69911.1"/>
    </source>
</evidence>
<dbReference type="EMBL" id="CP017269">
    <property type="protein sequence ID" value="AOT69911.1"/>
    <property type="molecule type" value="Genomic_DNA"/>
</dbReference>
<name>A0A1D8GG81_9FIRM</name>
<dbReference type="RefSeq" id="WP_069976081.1">
    <property type="nucleotide sequence ID" value="NZ_CP017269.1"/>
</dbReference>
<sequence>MRASLCATRRGFSFVAFFFHLQPCQPAQRSPGNRTAQIEVMAGAVKLTNYSYNNKNQLEREIRQEAGKTIENTYQYDANGNLVSQ</sequence>
<keyword evidence="2" id="KW-1185">Reference proteome</keyword>
<evidence type="ECO:0000313" key="2">
    <source>
        <dbReference type="Proteomes" id="UP000095743"/>
    </source>
</evidence>
<proteinExistence type="predicted"/>